<protein>
    <submittedName>
        <fullName evidence="2">Uncharacterized protein</fullName>
    </submittedName>
</protein>
<dbReference type="Proteomes" id="UP000030700">
    <property type="component" value="Unassembled WGS sequence"/>
</dbReference>
<dbReference type="HOGENOM" id="CLU_1892046_0_0_0"/>
<feature type="transmembrane region" description="Helical" evidence="1">
    <location>
        <begin position="23"/>
        <end position="41"/>
    </location>
</feature>
<keyword evidence="1" id="KW-0472">Membrane</keyword>
<dbReference type="AlphaFoldDB" id="A0A0S6VUI0"/>
<keyword evidence="3" id="KW-1185">Reference proteome</keyword>
<accession>A0A0S6VUI0</accession>
<evidence type="ECO:0000313" key="3">
    <source>
        <dbReference type="Proteomes" id="UP000030700"/>
    </source>
</evidence>
<proteinExistence type="predicted"/>
<organism evidence="2">
    <name type="scientific">Candidatus Moduliflexus flocculans</name>
    <dbReference type="NCBI Taxonomy" id="1499966"/>
    <lineage>
        <taxon>Bacteria</taxon>
        <taxon>Candidatus Moduliflexota</taxon>
        <taxon>Candidatus Moduliflexia</taxon>
        <taxon>Candidatus Moduliflexales</taxon>
        <taxon>Candidatus Moduliflexaceae</taxon>
    </lineage>
</organism>
<evidence type="ECO:0000256" key="1">
    <source>
        <dbReference type="SAM" id="Phobius"/>
    </source>
</evidence>
<keyword evidence="1" id="KW-1133">Transmembrane helix</keyword>
<evidence type="ECO:0000313" key="2">
    <source>
        <dbReference type="EMBL" id="GAK49423.1"/>
    </source>
</evidence>
<sequence length="134" mass="15022">MFCGLLPPVIGGDFLRIPPCGVLVFHLFSTLFCVPALVALYRMQEACQPESEDQEKRDSLNFTGKTENRGVKVFLVNGKKSAHFPCTVCSVLPMSRPHRFFKPVRSYYKEEARSTNGRCTVKVVVSPVAQEIKP</sequence>
<name>A0A0S6VUI0_9BACT</name>
<gene>
    <name evidence="2" type="ORF">U14_00645</name>
</gene>
<keyword evidence="1" id="KW-0812">Transmembrane</keyword>
<reference evidence="2" key="1">
    <citation type="journal article" date="2015" name="PeerJ">
        <title>First genomic representation of candidate bacterial phylum KSB3 points to enhanced environmental sensing as a trigger of wastewater bulking.</title>
        <authorList>
            <person name="Sekiguchi Y."/>
            <person name="Ohashi A."/>
            <person name="Parks D.H."/>
            <person name="Yamauchi T."/>
            <person name="Tyson G.W."/>
            <person name="Hugenholtz P."/>
        </authorList>
    </citation>
    <scope>NUCLEOTIDE SEQUENCE [LARGE SCALE GENOMIC DNA]</scope>
</reference>
<dbReference type="EMBL" id="DF820455">
    <property type="protein sequence ID" value="GAK49423.1"/>
    <property type="molecule type" value="Genomic_DNA"/>
</dbReference>